<keyword evidence="2" id="KW-1185">Reference proteome</keyword>
<name>A0AAV8R7Y8_ENSVE</name>
<dbReference type="AlphaFoldDB" id="A0AAV8R7Y8"/>
<evidence type="ECO:0000313" key="1">
    <source>
        <dbReference type="EMBL" id="KAJ8500123.1"/>
    </source>
</evidence>
<comment type="caution">
    <text evidence="1">The sequence shown here is derived from an EMBL/GenBank/DDBJ whole genome shotgun (WGS) entry which is preliminary data.</text>
</comment>
<evidence type="ECO:0000313" key="2">
    <source>
        <dbReference type="Proteomes" id="UP001222027"/>
    </source>
</evidence>
<sequence length="68" mass="7687">MTQPFPSLLSSLPATWGKRLLRPPVPRAACYLANRSWISSDSTVLRLYFLLSRPPADARARWKNSSVD</sequence>
<gene>
    <name evidence="1" type="ORF">OPV22_010675</name>
</gene>
<reference evidence="1 2" key="1">
    <citation type="submission" date="2022-12" db="EMBL/GenBank/DDBJ databases">
        <title>Chromosome-scale assembly of the Ensete ventricosum genome.</title>
        <authorList>
            <person name="Dussert Y."/>
            <person name="Stocks J."/>
            <person name="Wendawek A."/>
            <person name="Woldeyes F."/>
            <person name="Nichols R.A."/>
            <person name="Borrell J.S."/>
        </authorList>
    </citation>
    <scope>NUCLEOTIDE SEQUENCE [LARGE SCALE GENOMIC DNA]</scope>
    <source>
        <strain evidence="2">cv. Maze</strain>
        <tissue evidence="1">Seeds</tissue>
    </source>
</reference>
<accession>A0AAV8R7Y8</accession>
<proteinExistence type="predicted"/>
<dbReference type="Proteomes" id="UP001222027">
    <property type="component" value="Unassembled WGS sequence"/>
</dbReference>
<protein>
    <submittedName>
        <fullName evidence="1">Uncharacterized protein</fullName>
    </submittedName>
</protein>
<dbReference type="EMBL" id="JAQQAF010000003">
    <property type="protein sequence ID" value="KAJ8500123.1"/>
    <property type="molecule type" value="Genomic_DNA"/>
</dbReference>
<organism evidence="1 2">
    <name type="scientific">Ensete ventricosum</name>
    <name type="common">Abyssinian banana</name>
    <name type="synonym">Musa ensete</name>
    <dbReference type="NCBI Taxonomy" id="4639"/>
    <lineage>
        <taxon>Eukaryota</taxon>
        <taxon>Viridiplantae</taxon>
        <taxon>Streptophyta</taxon>
        <taxon>Embryophyta</taxon>
        <taxon>Tracheophyta</taxon>
        <taxon>Spermatophyta</taxon>
        <taxon>Magnoliopsida</taxon>
        <taxon>Liliopsida</taxon>
        <taxon>Zingiberales</taxon>
        <taxon>Musaceae</taxon>
        <taxon>Ensete</taxon>
    </lineage>
</organism>